<dbReference type="AlphaFoldDB" id="A7VYU6"/>
<dbReference type="HOGENOM" id="CLU_023194_19_1_9"/>
<proteinExistence type="predicted"/>
<dbReference type="eggNOG" id="COG0673">
    <property type="taxonomic scope" value="Bacteria"/>
</dbReference>
<evidence type="ECO:0000313" key="3">
    <source>
        <dbReference type="EMBL" id="EDO59724.1"/>
    </source>
</evidence>
<feature type="domain" description="GFO/IDH/MocA-like oxidoreductase" evidence="2">
    <location>
        <begin position="130"/>
        <end position="247"/>
    </location>
</feature>
<dbReference type="Gene3D" id="3.40.50.720">
    <property type="entry name" value="NAD(P)-binding Rossmann-like Domain"/>
    <property type="match status" value="1"/>
</dbReference>
<dbReference type="InterPro" id="IPR051317">
    <property type="entry name" value="Gfo/Idh/MocA_oxidoreduct"/>
</dbReference>
<dbReference type="SUPFAM" id="SSF55347">
    <property type="entry name" value="Glyceraldehyde-3-phosphate dehydrogenase-like, C-terminal domain"/>
    <property type="match status" value="1"/>
</dbReference>
<dbReference type="OrthoDB" id="9783105at2"/>
<dbReference type="SUPFAM" id="SSF51735">
    <property type="entry name" value="NAD(P)-binding Rossmann-fold domains"/>
    <property type="match status" value="1"/>
</dbReference>
<dbReference type="InterPro" id="IPR036291">
    <property type="entry name" value="NAD(P)-bd_dom_sf"/>
</dbReference>
<accession>A7VYU6</accession>
<dbReference type="PANTHER" id="PTHR43708:SF8">
    <property type="entry name" value="OXIDOREDUCTASE"/>
    <property type="match status" value="1"/>
</dbReference>
<reference evidence="4 5" key="3">
    <citation type="submission" date="2017-07" db="EMBL/GenBank/DDBJ databases">
        <title>Prevalence of linear plasmids in Cutibacterium (Propionibacterium) acnes isolates obtained from prostatic tissue.</title>
        <authorList>
            <person name="Davidsson S."/>
            <person name="Carlsson J."/>
            <person name="Molling P."/>
            <person name="Andren O."/>
            <person name="Andersson S.-O."/>
            <person name="Brzuszkiewicz E."/>
            <person name="Poehlein A."/>
            <person name="Al-Zeer M."/>
            <person name="Brinkmann V."/>
            <person name="Scavenius C."/>
            <person name="Nazipi S."/>
            <person name="Soderquist B."/>
            <person name="Bruggemann H."/>
        </authorList>
    </citation>
    <scope>NUCLEOTIDE SEQUENCE [LARGE SCALE GENOMIC DNA]</scope>
    <source>
        <strain evidence="4 5">DSM 753</strain>
    </source>
</reference>
<evidence type="ECO:0000259" key="1">
    <source>
        <dbReference type="Pfam" id="PF01408"/>
    </source>
</evidence>
<dbReference type="Pfam" id="PF22725">
    <property type="entry name" value="GFO_IDH_MocA_C3"/>
    <property type="match status" value="1"/>
</dbReference>
<evidence type="ECO:0000313" key="5">
    <source>
        <dbReference type="Proteomes" id="UP000220611"/>
    </source>
</evidence>
<sequence>MIAKCGTVIIGYGGMGGWHTQQLKTMEEINLLGVYDILPGRNLLAEEKGLHAYSSFEEVLNDPQVDLVTVAIPNDQHRDVCIQAMEAGKNVICEKPVALNSRQLQDMIDASKKNGVLFTVHQNRRWDEDFLTMKKIYDEGTLGPVFNIETRVHGSRGIPGDWRNAKVHGGGMVLDWGVHMLDQIMMMVEKPLRSVYAILSHVTNDDVDDGFKIFLDFEGGLNVQVEVGTSNFINLPRWYMQGNNGTAVMPDWFAENGRIVMVSDWENRDAVPVVTAAGLTKTMAPRTDDTILEYPLPVLHSDVRDFYRNVAKAIRGEEAQLVTHEQVMKVMKVMEAAFRSADTNQVVTDIF</sequence>
<name>A7VYU6_9FIRM</name>
<dbReference type="Proteomes" id="UP000003490">
    <property type="component" value="Unassembled WGS sequence"/>
</dbReference>
<reference evidence="3" key="2">
    <citation type="submission" date="2007-08" db="EMBL/GenBank/DDBJ databases">
        <authorList>
            <person name="Fulton L."/>
            <person name="Clifton S."/>
            <person name="Fulton B."/>
            <person name="Xu J."/>
            <person name="Minx P."/>
            <person name="Pepin K.H."/>
            <person name="Johnson M."/>
            <person name="Thiruvilangam P."/>
            <person name="Bhonagiri V."/>
            <person name="Nash W.E."/>
            <person name="Wang C."/>
            <person name="Mardis E.R."/>
            <person name="Wilson R.K."/>
        </authorList>
    </citation>
    <scope>NUCLEOTIDE SEQUENCE [LARGE SCALE GENOMIC DNA]</scope>
    <source>
        <strain evidence="3">DSM 753</strain>
    </source>
</reference>
<dbReference type="EMBL" id="NOXF01000002">
    <property type="protein sequence ID" value="PEQ25264.1"/>
    <property type="molecule type" value="Genomic_DNA"/>
</dbReference>
<feature type="domain" description="Gfo/Idh/MocA-like oxidoreductase N-terminal" evidence="1">
    <location>
        <begin position="7"/>
        <end position="120"/>
    </location>
</feature>
<dbReference type="EMBL" id="ABCB02000021">
    <property type="protein sequence ID" value="EDO59724.1"/>
    <property type="molecule type" value="Genomic_DNA"/>
</dbReference>
<evidence type="ECO:0000259" key="2">
    <source>
        <dbReference type="Pfam" id="PF22725"/>
    </source>
</evidence>
<dbReference type="GO" id="GO:0000166">
    <property type="term" value="F:nucleotide binding"/>
    <property type="evidence" value="ECO:0007669"/>
    <property type="project" value="InterPro"/>
</dbReference>
<organism evidence="3">
    <name type="scientific">[Clostridium] leptum DSM 753</name>
    <dbReference type="NCBI Taxonomy" id="428125"/>
    <lineage>
        <taxon>Bacteria</taxon>
        <taxon>Bacillati</taxon>
        <taxon>Bacillota</taxon>
        <taxon>Clostridia</taxon>
        <taxon>Eubacteriales</taxon>
        <taxon>Oscillospiraceae</taxon>
        <taxon>Oscillospiraceae incertae sedis</taxon>
    </lineage>
</organism>
<dbReference type="Pfam" id="PF01408">
    <property type="entry name" value="GFO_IDH_MocA"/>
    <property type="match status" value="1"/>
</dbReference>
<dbReference type="InterPro" id="IPR000683">
    <property type="entry name" value="Gfo/Idh/MocA-like_OxRdtase_N"/>
</dbReference>
<dbReference type="InterPro" id="IPR055170">
    <property type="entry name" value="GFO_IDH_MocA-like_dom"/>
</dbReference>
<evidence type="ECO:0000313" key="4">
    <source>
        <dbReference type="EMBL" id="PEQ25264.1"/>
    </source>
</evidence>
<keyword evidence="5" id="KW-1185">Reference proteome</keyword>
<dbReference type="PANTHER" id="PTHR43708">
    <property type="entry name" value="CONSERVED EXPRESSED OXIDOREDUCTASE (EUROFUNG)"/>
    <property type="match status" value="1"/>
</dbReference>
<comment type="caution">
    <text evidence="3">The sequence shown here is derived from an EMBL/GenBank/DDBJ whole genome shotgun (WGS) entry which is preliminary data.</text>
</comment>
<gene>
    <name evidence="4" type="ORF">CH238_04330</name>
    <name evidence="3" type="ORF">CLOLEP_03774</name>
</gene>
<protein>
    <submittedName>
        <fullName evidence="4">Gfo/Idh/MocA family oxidoreductase</fullName>
    </submittedName>
    <submittedName>
        <fullName evidence="3">Oxidoreductase, NAD-binding domain protein</fullName>
    </submittedName>
</protein>
<dbReference type="Proteomes" id="UP000220611">
    <property type="component" value="Unassembled WGS sequence"/>
</dbReference>
<reference evidence="3" key="1">
    <citation type="submission" date="2007-08" db="EMBL/GenBank/DDBJ databases">
        <title>Draft genome sequence of Clostridium leptum (DSM 753).</title>
        <authorList>
            <person name="Sudarsanam P."/>
            <person name="Ley R."/>
            <person name="Guruge J."/>
            <person name="Turnbaugh P.J."/>
            <person name="Mahowald M."/>
            <person name="Liep D."/>
            <person name="Gordon J."/>
        </authorList>
    </citation>
    <scope>NUCLEOTIDE SEQUENCE [LARGE SCALE GENOMIC DNA]</scope>
    <source>
        <strain evidence="3">DSM 753</strain>
    </source>
</reference>
<dbReference type="Gene3D" id="3.30.360.10">
    <property type="entry name" value="Dihydrodipicolinate Reductase, domain 2"/>
    <property type="match status" value="1"/>
</dbReference>